<gene>
    <name evidence="2" type="ORF">Rhal01_02604</name>
</gene>
<keyword evidence="3" id="KW-1185">Reference proteome</keyword>
<keyword evidence="1" id="KW-0732">Signal</keyword>
<evidence type="ECO:0000256" key="1">
    <source>
        <dbReference type="SAM" id="SignalP"/>
    </source>
</evidence>
<feature type="signal peptide" evidence="1">
    <location>
        <begin position="1"/>
        <end position="18"/>
    </location>
</feature>
<comment type="caution">
    <text evidence="2">The sequence shown here is derived from an EMBL/GenBank/DDBJ whole genome shotgun (WGS) entry which is preliminary data.</text>
</comment>
<dbReference type="Proteomes" id="UP001424741">
    <property type="component" value="Unassembled WGS sequence"/>
</dbReference>
<organism evidence="2 3">
    <name type="scientific">Rubritalea halochordaticola</name>
    <dbReference type="NCBI Taxonomy" id="714537"/>
    <lineage>
        <taxon>Bacteria</taxon>
        <taxon>Pseudomonadati</taxon>
        <taxon>Verrucomicrobiota</taxon>
        <taxon>Verrucomicrobiia</taxon>
        <taxon>Verrucomicrobiales</taxon>
        <taxon>Rubritaleaceae</taxon>
        <taxon>Rubritalea</taxon>
    </lineage>
</organism>
<protein>
    <recommendedName>
        <fullName evidence="4">Exosortase-associated EpsI family protein</fullName>
    </recommendedName>
</protein>
<proteinExistence type="predicted"/>
<evidence type="ECO:0008006" key="4">
    <source>
        <dbReference type="Google" id="ProtNLM"/>
    </source>
</evidence>
<accession>A0ABP9V154</accession>
<dbReference type="RefSeq" id="WP_346189104.1">
    <property type="nucleotide sequence ID" value="NZ_BAABRL010000008.1"/>
</dbReference>
<reference evidence="2 3" key="1">
    <citation type="submission" date="2024-02" db="EMBL/GenBank/DDBJ databases">
        <title>Rubritalea halochordaticola NBRC 107102.</title>
        <authorList>
            <person name="Ichikawa N."/>
            <person name="Katano-Makiyama Y."/>
            <person name="Hidaka K."/>
        </authorList>
    </citation>
    <scope>NUCLEOTIDE SEQUENCE [LARGE SCALE GENOMIC DNA]</scope>
    <source>
        <strain evidence="2 3">NBRC 107102</strain>
    </source>
</reference>
<evidence type="ECO:0000313" key="3">
    <source>
        <dbReference type="Proteomes" id="UP001424741"/>
    </source>
</evidence>
<name>A0ABP9V154_9BACT</name>
<feature type="chain" id="PRO_5047522459" description="Exosortase-associated EpsI family protein" evidence="1">
    <location>
        <begin position="19"/>
        <end position="175"/>
    </location>
</feature>
<dbReference type="EMBL" id="BAABRL010000008">
    <property type="protein sequence ID" value="GAA5496421.1"/>
    <property type="molecule type" value="Genomic_DNA"/>
</dbReference>
<evidence type="ECO:0000313" key="2">
    <source>
        <dbReference type="EMBL" id="GAA5496421.1"/>
    </source>
</evidence>
<sequence length="175" mass="19894">MKCFAMMILSVFMVCVCAAEPAPLVGIDLDKLLDTQVMKEHREQSATLDKLLSGSTGQKARMTIVCMESQTSEGSRHLQSPLPLLLGRGDEQHSNGDYVRVYESYLGTARRTVKGRKHQGYSFHLTLDYQWEGRKGILIVPFWVEMDRSQPSQPVLKRWLVDNEQVSFLEQDSKS</sequence>